<protein>
    <recommendedName>
        <fullName evidence="2">protein-tyrosine-phosphatase</fullName>
        <ecNumber evidence="2">3.1.3.48</ecNumber>
    </recommendedName>
</protein>
<evidence type="ECO:0000256" key="3">
    <source>
        <dbReference type="ARBA" id="ARBA00022801"/>
    </source>
</evidence>
<evidence type="ECO:0000256" key="2">
    <source>
        <dbReference type="ARBA" id="ARBA00013064"/>
    </source>
</evidence>
<dbReference type="Pfam" id="PF01451">
    <property type="entry name" value="LMWPc"/>
    <property type="match status" value="1"/>
</dbReference>
<keyword evidence="4" id="KW-0904">Protein phosphatase</keyword>
<sequence length="157" mass="17010">MNSPVKPHIDFVCTGNICRSPMAAVIVQHYLDEAGVDAKVTSSGMGGWHVGNRADERALKELIDHGYDGSAHRARQVDGETLDADLIVALATNHRSELIAQGADPAKVRLLRDFDPEAGENASVEDPYYGGPEGFSLTREQIEAAAQGIVDWVRQQD</sequence>
<keyword evidence="8" id="KW-1185">Reference proteome</keyword>
<dbReference type="GO" id="GO:0004725">
    <property type="term" value="F:protein tyrosine phosphatase activity"/>
    <property type="evidence" value="ECO:0007669"/>
    <property type="project" value="UniProtKB-EC"/>
</dbReference>
<dbReference type="RefSeq" id="WP_139465169.1">
    <property type="nucleotide sequence ID" value="NZ_VDHJ01000004.1"/>
</dbReference>
<evidence type="ECO:0000256" key="4">
    <source>
        <dbReference type="ARBA" id="ARBA00022912"/>
    </source>
</evidence>
<feature type="active site" description="Proton donor" evidence="5">
    <location>
        <position position="126"/>
    </location>
</feature>
<evidence type="ECO:0000256" key="1">
    <source>
        <dbReference type="ARBA" id="ARBA00011063"/>
    </source>
</evidence>
<dbReference type="Gene3D" id="3.40.50.2300">
    <property type="match status" value="1"/>
</dbReference>
<name>A0A5C4U5J2_9CORY</name>
<dbReference type="PANTHER" id="PTHR11717">
    <property type="entry name" value="LOW MOLECULAR WEIGHT PROTEIN TYROSINE PHOSPHATASE"/>
    <property type="match status" value="1"/>
</dbReference>
<dbReference type="InterPro" id="IPR023485">
    <property type="entry name" value="Ptyr_pPase"/>
</dbReference>
<dbReference type="AlphaFoldDB" id="A0A5C4U5J2"/>
<evidence type="ECO:0000256" key="5">
    <source>
        <dbReference type="PIRSR" id="PIRSR617867-1"/>
    </source>
</evidence>
<dbReference type="PANTHER" id="PTHR11717:SF7">
    <property type="entry name" value="LOW MOLECULAR WEIGHT PHOSPHOTYROSINE PROTEIN PHOSPHATASE"/>
    <property type="match status" value="1"/>
</dbReference>
<comment type="caution">
    <text evidence="7">The sequence shown here is derived from an EMBL/GenBank/DDBJ whole genome shotgun (WGS) entry which is preliminary data.</text>
</comment>
<reference evidence="7 8" key="1">
    <citation type="submission" date="2019-06" db="EMBL/GenBank/DDBJ databases">
        <authorList>
            <person name="Li J."/>
        </authorList>
    </citation>
    <scope>NUCLEOTIDE SEQUENCE [LARGE SCALE GENOMIC DNA]</scope>
    <source>
        <strain evidence="7 8">LMG 28165</strain>
    </source>
</reference>
<dbReference type="EMBL" id="VDHJ01000004">
    <property type="protein sequence ID" value="TNL98741.1"/>
    <property type="molecule type" value="Genomic_DNA"/>
</dbReference>
<dbReference type="SUPFAM" id="SSF52788">
    <property type="entry name" value="Phosphotyrosine protein phosphatases I"/>
    <property type="match status" value="1"/>
</dbReference>
<dbReference type="CDD" id="cd16343">
    <property type="entry name" value="LMWPTP"/>
    <property type="match status" value="1"/>
</dbReference>
<evidence type="ECO:0000313" key="8">
    <source>
        <dbReference type="Proteomes" id="UP000312032"/>
    </source>
</evidence>
<feature type="active site" evidence="5">
    <location>
        <position position="19"/>
    </location>
</feature>
<dbReference type="InterPro" id="IPR050438">
    <property type="entry name" value="LMW_PTPase"/>
</dbReference>
<feature type="active site" description="Nucleophile" evidence="5">
    <location>
        <position position="13"/>
    </location>
</feature>
<dbReference type="PRINTS" id="PR00719">
    <property type="entry name" value="LMWPTPASE"/>
</dbReference>
<keyword evidence="3" id="KW-0378">Hydrolase</keyword>
<dbReference type="InterPro" id="IPR036196">
    <property type="entry name" value="Ptyr_pPase_sf"/>
</dbReference>
<gene>
    <name evidence="7" type="ORF">FHE74_03725</name>
</gene>
<dbReference type="OrthoDB" id="9784339at2"/>
<dbReference type="Proteomes" id="UP000312032">
    <property type="component" value="Unassembled WGS sequence"/>
</dbReference>
<dbReference type="InterPro" id="IPR017867">
    <property type="entry name" value="Tyr_phospatase_low_mol_wt"/>
</dbReference>
<proteinExistence type="inferred from homology"/>
<dbReference type="SMART" id="SM00226">
    <property type="entry name" value="LMWPc"/>
    <property type="match status" value="1"/>
</dbReference>
<organism evidence="7 8">
    <name type="scientific">Corynebacterium tapiri</name>
    <dbReference type="NCBI Taxonomy" id="1448266"/>
    <lineage>
        <taxon>Bacteria</taxon>
        <taxon>Bacillati</taxon>
        <taxon>Actinomycetota</taxon>
        <taxon>Actinomycetes</taxon>
        <taxon>Mycobacteriales</taxon>
        <taxon>Corynebacteriaceae</taxon>
        <taxon>Corynebacterium</taxon>
    </lineage>
</organism>
<feature type="domain" description="Phosphotyrosine protein phosphatase I" evidence="6">
    <location>
        <begin position="7"/>
        <end position="152"/>
    </location>
</feature>
<accession>A0A5C4U5J2</accession>
<evidence type="ECO:0000259" key="6">
    <source>
        <dbReference type="SMART" id="SM00226"/>
    </source>
</evidence>
<dbReference type="EC" id="3.1.3.48" evidence="2"/>
<evidence type="ECO:0000313" key="7">
    <source>
        <dbReference type="EMBL" id="TNL98741.1"/>
    </source>
</evidence>
<comment type="similarity">
    <text evidence="1">Belongs to the low molecular weight phosphotyrosine protein phosphatase family.</text>
</comment>